<dbReference type="GeneID" id="5728996"/>
<sequence length="183" mass="18824">MEQGSILGFQKSPGVCTYVKKANWGNGACNCEATYVVGNTTYAGCTFDSSQRTLPDKPWCDVSPSSCDGGFDFMRNVNGMEVPGVYCTSGPFVADLSDPPSPPPMTPPSPTPPAPPSTGRNGADQQQQQQQQGAPTGLALNDGVDTATTGARNSGSSSADERGTSHSSSSRIESGHLAASTVA</sequence>
<dbReference type="RefSeq" id="XP_042925948.1">
    <property type="nucleotide sequence ID" value="XM_043060819.1"/>
</dbReference>
<accession>A0A2K3DWU6</accession>
<dbReference type="KEGG" id="cre:CHLRE_03g167668v5"/>
<evidence type="ECO:0000313" key="2">
    <source>
        <dbReference type="EMBL" id="PNW85005.1"/>
    </source>
</evidence>
<reference evidence="2 3" key="1">
    <citation type="journal article" date="2007" name="Science">
        <title>The Chlamydomonas genome reveals the evolution of key animal and plant functions.</title>
        <authorList>
            <person name="Merchant S.S."/>
            <person name="Prochnik S.E."/>
            <person name="Vallon O."/>
            <person name="Harris E.H."/>
            <person name="Karpowicz S.J."/>
            <person name="Witman G.B."/>
            <person name="Terry A."/>
            <person name="Salamov A."/>
            <person name="Fritz-Laylin L.K."/>
            <person name="Marechal-Drouard L."/>
            <person name="Marshall W.F."/>
            <person name="Qu L.H."/>
            <person name="Nelson D.R."/>
            <person name="Sanderfoot A.A."/>
            <person name="Spalding M.H."/>
            <person name="Kapitonov V.V."/>
            <person name="Ren Q."/>
            <person name="Ferris P."/>
            <person name="Lindquist E."/>
            <person name="Shapiro H."/>
            <person name="Lucas S.M."/>
            <person name="Grimwood J."/>
            <person name="Schmutz J."/>
            <person name="Cardol P."/>
            <person name="Cerutti H."/>
            <person name="Chanfreau G."/>
            <person name="Chen C.L."/>
            <person name="Cognat V."/>
            <person name="Croft M.T."/>
            <person name="Dent R."/>
            <person name="Dutcher S."/>
            <person name="Fernandez E."/>
            <person name="Fukuzawa H."/>
            <person name="Gonzalez-Ballester D."/>
            <person name="Gonzalez-Halphen D."/>
            <person name="Hallmann A."/>
            <person name="Hanikenne M."/>
            <person name="Hippler M."/>
            <person name="Inwood W."/>
            <person name="Jabbari K."/>
            <person name="Kalanon M."/>
            <person name="Kuras R."/>
            <person name="Lefebvre P.A."/>
            <person name="Lemaire S.D."/>
            <person name="Lobanov A.V."/>
            <person name="Lohr M."/>
            <person name="Manuell A."/>
            <person name="Meier I."/>
            <person name="Mets L."/>
            <person name="Mittag M."/>
            <person name="Mittelmeier T."/>
            <person name="Moroney J.V."/>
            <person name="Moseley J."/>
            <person name="Napoli C."/>
            <person name="Nedelcu A.M."/>
            <person name="Niyogi K."/>
            <person name="Novoselov S.V."/>
            <person name="Paulsen I.T."/>
            <person name="Pazour G."/>
            <person name="Purton S."/>
            <person name="Ral J.P."/>
            <person name="Riano-Pachon D.M."/>
            <person name="Riekhof W."/>
            <person name="Rymarquis L."/>
            <person name="Schroda M."/>
            <person name="Stern D."/>
            <person name="Umen J."/>
            <person name="Willows R."/>
            <person name="Wilson N."/>
            <person name="Zimmer S.L."/>
            <person name="Allmer J."/>
            <person name="Balk J."/>
            <person name="Bisova K."/>
            <person name="Chen C.J."/>
            <person name="Elias M."/>
            <person name="Gendler K."/>
            <person name="Hauser C."/>
            <person name="Lamb M.R."/>
            <person name="Ledford H."/>
            <person name="Long J.C."/>
            <person name="Minagawa J."/>
            <person name="Page M.D."/>
            <person name="Pan J."/>
            <person name="Pootakham W."/>
            <person name="Roje S."/>
            <person name="Rose A."/>
            <person name="Stahlberg E."/>
            <person name="Terauchi A.M."/>
            <person name="Yang P."/>
            <person name="Ball S."/>
            <person name="Bowler C."/>
            <person name="Dieckmann C.L."/>
            <person name="Gladyshev V.N."/>
            <person name="Green P."/>
            <person name="Jorgensen R."/>
            <person name="Mayfield S."/>
            <person name="Mueller-Roeber B."/>
            <person name="Rajamani S."/>
            <person name="Sayre R.T."/>
            <person name="Brokstein P."/>
            <person name="Dubchak I."/>
            <person name="Goodstein D."/>
            <person name="Hornick L."/>
            <person name="Huang Y.W."/>
            <person name="Jhaveri J."/>
            <person name="Luo Y."/>
            <person name="Martinez D."/>
            <person name="Ngau W.C."/>
            <person name="Otillar B."/>
            <person name="Poliakov A."/>
            <person name="Porter A."/>
            <person name="Szajkowski L."/>
            <person name="Werner G."/>
            <person name="Zhou K."/>
            <person name="Grigoriev I.V."/>
            <person name="Rokhsar D.S."/>
            <person name="Grossman A.R."/>
        </authorList>
    </citation>
    <scope>NUCLEOTIDE SEQUENCE [LARGE SCALE GENOMIC DNA]</scope>
    <source>
        <strain evidence="3">CC-503</strain>
    </source>
</reference>
<keyword evidence="3" id="KW-1185">Reference proteome</keyword>
<feature type="compositionally biased region" description="Pro residues" evidence="1">
    <location>
        <begin position="99"/>
        <end position="116"/>
    </location>
</feature>
<evidence type="ECO:0000313" key="3">
    <source>
        <dbReference type="Proteomes" id="UP000006906"/>
    </source>
</evidence>
<proteinExistence type="predicted"/>
<gene>
    <name evidence="2" type="ORF">CHLRE_03g167668v5</name>
</gene>
<dbReference type="AlphaFoldDB" id="A0A2K3DWU6"/>
<protein>
    <submittedName>
        <fullName evidence="2">Uncharacterized protein</fullName>
    </submittedName>
</protein>
<evidence type="ECO:0000256" key="1">
    <source>
        <dbReference type="SAM" id="MobiDB-lite"/>
    </source>
</evidence>
<feature type="compositionally biased region" description="Low complexity" evidence="1">
    <location>
        <begin position="165"/>
        <end position="176"/>
    </location>
</feature>
<feature type="compositionally biased region" description="Polar residues" evidence="1">
    <location>
        <begin position="146"/>
        <end position="158"/>
    </location>
</feature>
<name>A0A2K3DWU6_CHLRE</name>
<dbReference type="EMBL" id="CM008964">
    <property type="protein sequence ID" value="PNW85005.1"/>
    <property type="molecule type" value="Genomic_DNA"/>
</dbReference>
<organism evidence="2 3">
    <name type="scientific">Chlamydomonas reinhardtii</name>
    <name type="common">Chlamydomonas smithii</name>
    <dbReference type="NCBI Taxonomy" id="3055"/>
    <lineage>
        <taxon>Eukaryota</taxon>
        <taxon>Viridiplantae</taxon>
        <taxon>Chlorophyta</taxon>
        <taxon>core chlorophytes</taxon>
        <taxon>Chlorophyceae</taxon>
        <taxon>CS clade</taxon>
        <taxon>Chlamydomonadales</taxon>
        <taxon>Chlamydomonadaceae</taxon>
        <taxon>Chlamydomonas</taxon>
    </lineage>
</organism>
<feature type="region of interest" description="Disordered" evidence="1">
    <location>
        <begin position="92"/>
        <end position="183"/>
    </location>
</feature>
<dbReference type="Gramene" id="PNW85005">
    <property type="protein sequence ID" value="PNW85005"/>
    <property type="gene ID" value="CHLRE_03g167668v5"/>
</dbReference>
<dbReference type="Proteomes" id="UP000006906">
    <property type="component" value="Chromosome 3"/>
</dbReference>
<dbReference type="InParanoid" id="A0A2K3DWU6"/>
<dbReference type="PaxDb" id="3055-EDP06027"/>